<evidence type="ECO:0000313" key="11">
    <source>
        <dbReference type="Proteomes" id="UP000310263"/>
    </source>
</evidence>
<evidence type="ECO:0000259" key="8">
    <source>
        <dbReference type="PROSITE" id="PS50110"/>
    </source>
</evidence>
<dbReference type="AlphaFoldDB" id="A0A4S2F6Y1"/>
<gene>
    <name evidence="10" type="ORF">E5334_00875</name>
</gene>
<comment type="caution">
    <text evidence="10">The sequence shown here is derived from an EMBL/GenBank/DDBJ whole genome shotgun (WGS) entry which is preliminary data.</text>
</comment>
<proteinExistence type="predicted"/>
<dbReference type="SMART" id="SM00448">
    <property type="entry name" value="REC"/>
    <property type="match status" value="1"/>
</dbReference>
<keyword evidence="4 7" id="KW-0238">DNA-binding</keyword>
<dbReference type="GO" id="GO:0000976">
    <property type="term" value="F:transcription cis-regulatory region binding"/>
    <property type="evidence" value="ECO:0007669"/>
    <property type="project" value="TreeGrafter"/>
</dbReference>
<evidence type="ECO:0000256" key="1">
    <source>
        <dbReference type="ARBA" id="ARBA00022553"/>
    </source>
</evidence>
<dbReference type="GO" id="GO:0000156">
    <property type="term" value="F:phosphorelay response regulator activity"/>
    <property type="evidence" value="ECO:0007669"/>
    <property type="project" value="TreeGrafter"/>
</dbReference>
<evidence type="ECO:0000313" key="10">
    <source>
        <dbReference type="EMBL" id="TGY63104.1"/>
    </source>
</evidence>
<dbReference type="GO" id="GO:0006355">
    <property type="term" value="P:regulation of DNA-templated transcription"/>
    <property type="evidence" value="ECO:0007669"/>
    <property type="project" value="InterPro"/>
</dbReference>
<dbReference type="PANTHER" id="PTHR48111:SF1">
    <property type="entry name" value="TWO-COMPONENT RESPONSE REGULATOR ORR33"/>
    <property type="match status" value="1"/>
</dbReference>
<keyword evidence="1 6" id="KW-0597">Phosphoprotein</keyword>
<evidence type="ECO:0000256" key="5">
    <source>
        <dbReference type="ARBA" id="ARBA00023163"/>
    </source>
</evidence>
<accession>A0A4S2F6Y1</accession>
<organism evidence="10 11">
    <name type="scientific">Muricaecibacterium torontonense</name>
    <dbReference type="NCBI Taxonomy" id="3032871"/>
    <lineage>
        <taxon>Bacteria</taxon>
        <taxon>Bacillati</taxon>
        <taxon>Actinomycetota</taxon>
        <taxon>Coriobacteriia</taxon>
        <taxon>Coriobacteriales</taxon>
        <taxon>Atopobiaceae</taxon>
        <taxon>Muricaecibacterium</taxon>
    </lineage>
</organism>
<evidence type="ECO:0000256" key="4">
    <source>
        <dbReference type="ARBA" id="ARBA00023125"/>
    </source>
</evidence>
<dbReference type="PROSITE" id="PS50110">
    <property type="entry name" value="RESPONSE_REGULATORY"/>
    <property type="match status" value="1"/>
</dbReference>
<keyword evidence="11" id="KW-1185">Reference proteome</keyword>
<dbReference type="RefSeq" id="WP_136011729.1">
    <property type="nucleotide sequence ID" value="NZ_SRYE01000001.1"/>
</dbReference>
<dbReference type="Gene3D" id="3.40.50.2300">
    <property type="match status" value="1"/>
</dbReference>
<evidence type="ECO:0000259" key="9">
    <source>
        <dbReference type="PROSITE" id="PS51755"/>
    </source>
</evidence>
<dbReference type="Gene3D" id="6.10.250.690">
    <property type="match status" value="1"/>
</dbReference>
<dbReference type="Gene3D" id="1.10.10.10">
    <property type="entry name" value="Winged helix-like DNA-binding domain superfamily/Winged helix DNA-binding domain"/>
    <property type="match status" value="1"/>
</dbReference>
<dbReference type="CDD" id="cd00383">
    <property type="entry name" value="trans_reg_C"/>
    <property type="match status" value="1"/>
</dbReference>
<sequence>MSLIYYADDEQAVRKTLSSFLAQEGYDGQGFSCGESLLHTFQEKPCDLVVLDIMMPGIDGISVLDRLREISSIPIILLTACDSDAQFCQGLDRGADDYITKPFKPQLLMAKIRAMLRREPMHTPARRLYFGNIALDEQTRGVLVEQTPLHLTPTEFRLLAYYLKHKNRAITRQELLKELWGFSDATQSRAADEANRHLREKLLKAHANVINQTVWGYGYRLSKRDMP</sequence>
<name>A0A4S2F6Y1_9ACTN</name>
<evidence type="ECO:0000256" key="7">
    <source>
        <dbReference type="PROSITE-ProRule" id="PRU01091"/>
    </source>
</evidence>
<dbReference type="CDD" id="cd17574">
    <property type="entry name" value="REC_OmpR"/>
    <property type="match status" value="1"/>
</dbReference>
<dbReference type="InterPro" id="IPR039420">
    <property type="entry name" value="WalR-like"/>
</dbReference>
<reference evidence="10 11" key="1">
    <citation type="submission" date="2019-04" db="EMBL/GenBank/DDBJ databases">
        <title>Microbes associate with the intestines of laboratory mice.</title>
        <authorList>
            <person name="Navarre W."/>
            <person name="Wong E."/>
            <person name="Huang K."/>
            <person name="Tropini C."/>
            <person name="Ng K."/>
            <person name="Yu B."/>
        </authorList>
    </citation>
    <scope>NUCLEOTIDE SEQUENCE [LARGE SCALE GENOMIC DNA]</scope>
    <source>
        <strain evidence="10 11">NM07_P-09</strain>
    </source>
</reference>
<dbReference type="Proteomes" id="UP000310263">
    <property type="component" value="Unassembled WGS sequence"/>
</dbReference>
<dbReference type="PANTHER" id="PTHR48111">
    <property type="entry name" value="REGULATOR OF RPOS"/>
    <property type="match status" value="1"/>
</dbReference>
<evidence type="ECO:0000256" key="2">
    <source>
        <dbReference type="ARBA" id="ARBA00023012"/>
    </source>
</evidence>
<dbReference type="InterPro" id="IPR001789">
    <property type="entry name" value="Sig_transdc_resp-reg_receiver"/>
</dbReference>
<evidence type="ECO:0000256" key="3">
    <source>
        <dbReference type="ARBA" id="ARBA00023015"/>
    </source>
</evidence>
<dbReference type="PROSITE" id="PS51755">
    <property type="entry name" value="OMPR_PHOB"/>
    <property type="match status" value="1"/>
</dbReference>
<dbReference type="SUPFAM" id="SSF52172">
    <property type="entry name" value="CheY-like"/>
    <property type="match status" value="1"/>
</dbReference>
<evidence type="ECO:0000256" key="6">
    <source>
        <dbReference type="PROSITE-ProRule" id="PRU00169"/>
    </source>
</evidence>
<dbReference type="OrthoDB" id="9775518at2"/>
<feature type="domain" description="Response regulatory" evidence="8">
    <location>
        <begin position="3"/>
        <end position="116"/>
    </location>
</feature>
<dbReference type="Pfam" id="PF00072">
    <property type="entry name" value="Response_reg"/>
    <property type="match status" value="1"/>
</dbReference>
<protein>
    <submittedName>
        <fullName evidence="10">Response regulator transcription factor</fullName>
    </submittedName>
</protein>
<dbReference type="GO" id="GO:0005829">
    <property type="term" value="C:cytosol"/>
    <property type="evidence" value="ECO:0007669"/>
    <property type="project" value="TreeGrafter"/>
</dbReference>
<feature type="domain" description="OmpR/PhoB-type" evidence="9">
    <location>
        <begin position="125"/>
        <end position="223"/>
    </location>
</feature>
<dbReference type="InterPro" id="IPR001867">
    <property type="entry name" value="OmpR/PhoB-type_DNA-bd"/>
</dbReference>
<dbReference type="SMART" id="SM00862">
    <property type="entry name" value="Trans_reg_C"/>
    <property type="match status" value="1"/>
</dbReference>
<keyword evidence="3" id="KW-0805">Transcription regulation</keyword>
<dbReference type="Pfam" id="PF00486">
    <property type="entry name" value="Trans_reg_C"/>
    <property type="match status" value="1"/>
</dbReference>
<dbReference type="EMBL" id="SRYE01000001">
    <property type="protein sequence ID" value="TGY63104.1"/>
    <property type="molecule type" value="Genomic_DNA"/>
</dbReference>
<keyword evidence="5" id="KW-0804">Transcription</keyword>
<dbReference type="InterPro" id="IPR036388">
    <property type="entry name" value="WH-like_DNA-bd_sf"/>
</dbReference>
<dbReference type="InterPro" id="IPR011006">
    <property type="entry name" value="CheY-like_superfamily"/>
</dbReference>
<feature type="DNA-binding region" description="OmpR/PhoB-type" evidence="7">
    <location>
        <begin position="125"/>
        <end position="223"/>
    </location>
</feature>
<dbReference type="GO" id="GO:0032993">
    <property type="term" value="C:protein-DNA complex"/>
    <property type="evidence" value="ECO:0007669"/>
    <property type="project" value="TreeGrafter"/>
</dbReference>
<keyword evidence="2" id="KW-0902">Two-component regulatory system</keyword>
<feature type="modified residue" description="4-aspartylphosphate" evidence="6">
    <location>
        <position position="52"/>
    </location>
</feature>